<evidence type="ECO:0000256" key="11">
    <source>
        <dbReference type="ARBA" id="ARBA00046836"/>
    </source>
</evidence>
<dbReference type="PROSITE" id="PS50096">
    <property type="entry name" value="IQ"/>
    <property type="match status" value="1"/>
</dbReference>
<accession>A0AA88ILF5</accession>
<keyword evidence="9" id="KW-0966">Cell projection</keyword>
<dbReference type="SMART" id="SM00015">
    <property type="entry name" value="IQ"/>
    <property type="match status" value="1"/>
</dbReference>
<comment type="caution">
    <text evidence="14">The sequence shown here is derived from an EMBL/GenBank/DDBJ whole genome shotgun (WGS) entry which is preliminary data.</text>
</comment>
<dbReference type="PANTHER" id="PTHR31598:SF1">
    <property type="entry name" value="DYNEIN REGULATORY COMPLEX PROTEIN 10"/>
    <property type="match status" value="1"/>
</dbReference>
<keyword evidence="8" id="KW-0206">Cytoskeleton</keyword>
<dbReference type="InterPro" id="IPR042815">
    <property type="entry name" value="DRC10"/>
</dbReference>
<name>A0AA88ILF5_TACVA</name>
<evidence type="ECO:0000256" key="12">
    <source>
        <dbReference type="SAM" id="Coils"/>
    </source>
</evidence>
<dbReference type="InterPro" id="IPR000048">
    <property type="entry name" value="IQ_motif_EF-hand-BS"/>
</dbReference>
<dbReference type="CDD" id="cd23767">
    <property type="entry name" value="IQCD"/>
    <property type="match status" value="1"/>
</dbReference>
<evidence type="ECO:0000256" key="10">
    <source>
        <dbReference type="ARBA" id="ARBA00032180"/>
    </source>
</evidence>
<organism evidence="14 15">
    <name type="scientific">Tachysurus vachellii</name>
    <name type="common">Darkbarbel catfish</name>
    <name type="synonym">Pelteobagrus vachellii</name>
    <dbReference type="NCBI Taxonomy" id="175792"/>
    <lineage>
        <taxon>Eukaryota</taxon>
        <taxon>Metazoa</taxon>
        <taxon>Chordata</taxon>
        <taxon>Craniata</taxon>
        <taxon>Vertebrata</taxon>
        <taxon>Euteleostomi</taxon>
        <taxon>Actinopterygii</taxon>
        <taxon>Neopterygii</taxon>
        <taxon>Teleostei</taxon>
        <taxon>Ostariophysi</taxon>
        <taxon>Siluriformes</taxon>
        <taxon>Bagridae</taxon>
        <taxon>Tachysurus</taxon>
    </lineage>
</organism>
<dbReference type="EMBL" id="JAVHJS010000025">
    <property type="protein sequence ID" value="KAK2816685.1"/>
    <property type="molecule type" value="Genomic_DNA"/>
</dbReference>
<dbReference type="Pfam" id="PF00612">
    <property type="entry name" value="IQ"/>
    <property type="match status" value="1"/>
</dbReference>
<evidence type="ECO:0000256" key="5">
    <source>
        <dbReference type="ARBA" id="ARBA00022490"/>
    </source>
</evidence>
<evidence type="ECO:0000256" key="8">
    <source>
        <dbReference type="ARBA" id="ARBA00023212"/>
    </source>
</evidence>
<feature type="coiled-coil region" evidence="12">
    <location>
        <begin position="226"/>
        <end position="345"/>
    </location>
</feature>
<proteinExistence type="inferred from homology"/>
<keyword evidence="12" id="KW-0175">Coiled coil</keyword>
<sequence>MAAVHKKKLESPEAQCIISVLDECVCKIDVLSMLPCELVHPECVSQELGDTAVDLLREHLRLSEEFRSLQDTNTRKDEAITRPLQDSLRNFLRHMRPHLEPETVKKVLQGAGPIIKEDQEAVQELCTGLRELRHVLMERLMTTPKEEREHRRHSQEVRKRQQCNKEVLHRLEQEVREATKYRDEMISKKDGEIRCLKDSLHQMERMSEEFVQQMQKKAAQQHQSDLKNSEIIQLRLQEEANQLQAQLDLLITQHRERERALCKKNDKLETEIENWIQKYDMDMEEKQVQLENLTQMYHEEQAERQVLQEHLSELDLEYSQIMEKRQREQERREEEEREREMKTRAVVIIQAFYRGWKVRKAMKSKTKSKKGKQGKGKKKK</sequence>
<evidence type="ECO:0000256" key="1">
    <source>
        <dbReference type="ARBA" id="ARBA00003029"/>
    </source>
</evidence>
<protein>
    <recommendedName>
        <fullName evidence="4">Dynein regulatory complex protein 10</fullName>
    </recommendedName>
    <alternativeName>
        <fullName evidence="10">IQ domain-containing protein D</fullName>
    </alternativeName>
</protein>
<comment type="function">
    <text evidence="1">Component of the nexin-dynein regulatory complex (N-DRC), a key regulator of ciliary/flagellar motility which maintains the alignment and integrity of the distal axoneme and regulates microtubule sliding in motile axonemes.</text>
</comment>
<dbReference type="AlphaFoldDB" id="A0AA88ILF5"/>
<evidence type="ECO:0000256" key="9">
    <source>
        <dbReference type="ARBA" id="ARBA00023273"/>
    </source>
</evidence>
<dbReference type="PANTHER" id="PTHR31598">
    <property type="entry name" value="IQ DOMAIN-CONTAINING PROTEIN D"/>
    <property type="match status" value="1"/>
</dbReference>
<evidence type="ECO:0000256" key="3">
    <source>
        <dbReference type="ARBA" id="ARBA00009071"/>
    </source>
</evidence>
<evidence type="ECO:0000256" key="6">
    <source>
        <dbReference type="ARBA" id="ARBA00022846"/>
    </source>
</evidence>
<keyword evidence="7" id="KW-0969">Cilium</keyword>
<feature type="region of interest" description="Disordered" evidence="13">
    <location>
        <begin position="360"/>
        <end position="380"/>
    </location>
</feature>
<evidence type="ECO:0000256" key="4">
    <source>
        <dbReference type="ARBA" id="ARBA00021752"/>
    </source>
</evidence>
<comment type="subcellular location">
    <subcellularLocation>
        <location evidence="2">Cytoplasm</location>
        <location evidence="2">Cytoskeleton</location>
        <location evidence="2">Flagellum axoneme</location>
    </subcellularLocation>
</comment>
<evidence type="ECO:0000256" key="7">
    <source>
        <dbReference type="ARBA" id="ARBA00023069"/>
    </source>
</evidence>
<comment type="similarity">
    <text evidence="3">Belongs to the DRC10 family.</text>
</comment>
<keyword evidence="15" id="KW-1185">Reference proteome</keyword>
<evidence type="ECO:0000256" key="13">
    <source>
        <dbReference type="SAM" id="MobiDB-lite"/>
    </source>
</evidence>
<reference evidence="14" key="1">
    <citation type="submission" date="2023-08" db="EMBL/GenBank/DDBJ databases">
        <title>Pelteobagrus vachellii genome.</title>
        <authorList>
            <person name="Liu H."/>
        </authorList>
    </citation>
    <scope>NUCLEOTIDE SEQUENCE</scope>
    <source>
        <strain evidence="14">PRFRI_2022a</strain>
        <tissue evidence="14">Muscle</tissue>
    </source>
</reference>
<keyword evidence="6" id="KW-0282">Flagellum</keyword>
<evidence type="ECO:0000313" key="14">
    <source>
        <dbReference type="EMBL" id="KAK2816685.1"/>
    </source>
</evidence>
<comment type="subunit">
    <text evidence="11">Component of the nexin-dynein regulatory complex (N-DRC). Interacts with CFAP52.</text>
</comment>
<gene>
    <name evidence="14" type="ORF">Q7C36_022956</name>
</gene>
<keyword evidence="5" id="KW-0963">Cytoplasm</keyword>
<evidence type="ECO:0000256" key="2">
    <source>
        <dbReference type="ARBA" id="ARBA00004611"/>
    </source>
</evidence>
<evidence type="ECO:0000313" key="15">
    <source>
        <dbReference type="Proteomes" id="UP001187315"/>
    </source>
</evidence>
<dbReference type="Proteomes" id="UP001187315">
    <property type="component" value="Unassembled WGS sequence"/>
</dbReference>